<evidence type="ECO:0000259" key="5">
    <source>
        <dbReference type="PROSITE" id="PS50977"/>
    </source>
</evidence>
<dbReference type="GO" id="GO:0003700">
    <property type="term" value="F:DNA-binding transcription factor activity"/>
    <property type="evidence" value="ECO:0007669"/>
    <property type="project" value="TreeGrafter"/>
</dbReference>
<gene>
    <name evidence="6" type="ORF">JZY06_09295</name>
</gene>
<dbReference type="PANTHER" id="PTHR30055:SF238">
    <property type="entry name" value="MYCOFACTOCIN BIOSYNTHESIS TRANSCRIPTIONAL REGULATOR MFTR-RELATED"/>
    <property type="match status" value="1"/>
</dbReference>
<dbReference type="InterPro" id="IPR001647">
    <property type="entry name" value="HTH_TetR"/>
</dbReference>
<dbReference type="GO" id="GO:0000976">
    <property type="term" value="F:transcription cis-regulatory region binding"/>
    <property type="evidence" value="ECO:0007669"/>
    <property type="project" value="TreeGrafter"/>
</dbReference>
<sequence length="223" mass="24026">MSSASLREHKRRATKTAIQDCATALVMDKGIDAVTVDDICAAAGISRRTFFNYVDSKESAILGDAPRELTDEEIESFAGQIHPDLPRAVVRLIGMTAGFTSDGAGDDCPVDCPAQVAILLRRRKIIMQSSPAIFAQRFSAKFQSMTSVTRAVSAYLGAWPDQRLLADTVEQEAQAVVFLTGSAIQMGVHDWMKAADCSPQSLADSITAALDRLRTLSERSATA</sequence>
<accession>A0A939E0P1</accession>
<evidence type="ECO:0000313" key="7">
    <source>
        <dbReference type="Proteomes" id="UP000664332"/>
    </source>
</evidence>
<proteinExistence type="predicted"/>
<keyword evidence="7" id="KW-1185">Reference proteome</keyword>
<dbReference type="Gene3D" id="1.10.357.10">
    <property type="entry name" value="Tetracycline Repressor, domain 2"/>
    <property type="match status" value="1"/>
</dbReference>
<feature type="domain" description="HTH tetR-type" evidence="5">
    <location>
        <begin position="12"/>
        <end position="72"/>
    </location>
</feature>
<evidence type="ECO:0000256" key="3">
    <source>
        <dbReference type="ARBA" id="ARBA00023163"/>
    </source>
</evidence>
<dbReference type="EMBL" id="JAFLEQ010000016">
    <property type="protein sequence ID" value="MBN9644800.1"/>
    <property type="molecule type" value="Genomic_DNA"/>
</dbReference>
<dbReference type="Pfam" id="PF00440">
    <property type="entry name" value="TetR_N"/>
    <property type="match status" value="1"/>
</dbReference>
<evidence type="ECO:0000313" key="6">
    <source>
        <dbReference type="EMBL" id="MBN9644800.1"/>
    </source>
</evidence>
<evidence type="ECO:0000256" key="2">
    <source>
        <dbReference type="ARBA" id="ARBA00023125"/>
    </source>
</evidence>
<reference evidence="6" key="1">
    <citation type="submission" date="2021-03" db="EMBL/GenBank/DDBJ databases">
        <authorList>
            <person name="Sun Q."/>
        </authorList>
    </citation>
    <scope>NUCLEOTIDE SEQUENCE</scope>
    <source>
        <strain evidence="6">CCM 8862</strain>
    </source>
</reference>
<protein>
    <submittedName>
        <fullName evidence="6">TetR family transcriptional regulator</fullName>
    </submittedName>
</protein>
<dbReference type="SUPFAM" id="SSF46689">
    <property type="entry name" value="Homeodomain-like"/>
    <property type="match status" value="1"/>
</dbReference>
<keyword evidence="2 4" id="KW-0238">DNA-binding</keyword>
<comment type="caution">
    <text evidence="6">The sequence shown here is derived from an EMBL/GenBank/DDBJ whole genome shotgun (WGS) entry which is preliminary data.</text>
</comment>
<evidence type="ECO:0000256" key="1">
    <source>
        <dbReference type="ARBA" id="ARBA00023015"/>
    </source>
</evidence>
<dbReference type="PROSITE" id="PS50977">
    <property type="entry name" value="HTH_TETR_2"/>
    <property type="match status" value="1"/>
</dbReference>
<keyword evidence="3" id="KW-0804">Transcription</keyword>
<dbReference type="InterPro" id="IPR050109">
    <property type="entry name" value="HTH-type_TetR-like_transc_reg"/>
</dbReference>
<name>A0A939E0P1_9CORY</name>
<dbReference type="PROSITE" id="PS01081">
    <property type="entry name" value="HTH_TETR_1"/>
    <property type="match status" value="1"/>
</dbReference>
<dbReference type="InterPro" id="IPR009057">
    <property type="entry name" value="Homeodomain-like_sf"/>
</dbReference>
<evidence type="ECO:0000256" key="4">
    <source>
        <dbReference type="PROSITE-ProRule" id="PRU00335"/>
    </source>
</evidence>
<feature type="DNA-binding region" description="H-T-H motif" evidence="4">
    <location>
        <begin position="35"/>
        <end position="54"/>
    </location>
</feature>
<dbReference type="RefSeq" id="WP_207279269.1">
    <property type="nucleotide sequence ID" value="NZ_JAFLEQ010000016.1"/>
</dbReference>
<dbReference type="PANTHER" id="PTHR30055">
    <property type="entry name" value="HTH-TYPE TRANSCRIPTIONAL REGULATOR RUTR"/>
    <property type="match status" value="1"/>
</dbReference>
<dbReference type="InterPro" id="IPR023772">
    <property type="entry name" value="DNA-bd_HTH_TetR-type_CS"/>
</dbReference>
<dbReference type="Proteomes" id="UP000664332">
    <property type="component" value="Unassembled WGS sequence"/>
</dbReference>
<keyword evidence="1" id="KW-0805">Transcription regulation</keyword>
<organism evidence="6 7">
    <name type="scientific">Corynebacterium mendelii</name>
    <dbReference type="NCBI Taxonomy" id="2765362"/>
    <lineage>
        <taxon>Bacteria</taxon>
        <taxon>Bacillati</taxon>
        <taxon>Actinomycetota</taxon>
        <taxon>Actinomycetes</taxon>
        <taxon>Mycobacteriales</taxon>
        <taxon>Corynebacteriaceae</taxon>
        <taxon>Corynebacterium</taxon>
    </lineage>
</organism>
<dbReference type="AlphaFoldDB" id="A0A939E0P1"/>